<accession>J9H324</accession>
<organism evidence="1">
    <name type="scientific">gut metagenome</name>
    <dbReference type="NCBI Taxonomy" id="749906"/>
    <lineage>
        <taxon>unclassified sequences</taxon>
        <taxon>metagenomes</taxon>
        <taxon>organismal metagenomes</taxon>
    </lineage>
</organism>
<reference evidence="1" key="1">
    <citation type="journal article" date="2012" name="PLoS ONE">
        <title>Gene sets for utilization of primary and secondary nutrition supplies in the distal gut of endangered iberian lynx.</title>
        <authorList>
            <person name="Alcaide M."/>
            <person name="Messina E."/>
            <person name="Richter M."/>
            <person name="Bargiela R."/>
            <person name="Peplies J."/>
            <person name="Huws S.A."/>
            <person name="Newbold C.J."/>
            <person name="Golyshin P.N."/>
            <person name="Simon M.A."/>
            <person name="Lopez G."/>
            <person name="Yakimov M.M."/>
            <person name="Ferrer M."/>
        </authorList>
    </citation>
    <scope>NUCLEOTIDE SEQUENCE</scope>
</reference>
<dbReference type="EMBL" id="AMCI01000207">
    <property type="protein sequence ID" value="EJX10333.1"/>
    <property type="molecule type" value="Genomic_DNA"/>
</dbReference>
<proteinExistence type="predicted"/>
<sequence length="423" mass="46093">MKFLYRLTTLILLGICSITTSMDAQNYERTAKNIKDNPTKKGPNLSVNLPFYTRNGNTTHFNLGLMSNIYRLEGCGLNLLSGTVRNDMNGLQISGLTNITQNNAVGLQISGISNIAGDNSYGCMLSGLMNISNDMFSGVQIAGISNITGDNTRGVNLAGIMNLTSGNVYGLQLAAVGNVGVRVKGLQLAGISNNAIQNLTGMQLCGAANIAVKADKALQLSGITNICQGEFKGVQLAPGNYAGSVRGVQIGLLNLCTGKVEGVQIGVINHSKDSTAHKVGLVNITPSTRIQLLFYGGNMSKTNVAVRFKNRFTYTAMGFGTHYLDLNDKFSGCLFYRAGFFHQLLPKLELSGDFGYFHIENFENEDATTPERMYSLQGRVNIEYRLRKKLHLFASTGYSITRYYNRNKVYEKKPIFEAGVILF</sequence>
<protein>
    <submittedName>
        <fullName evidence="1">Uncharacterized protein</fullName>
    </submittedName>
</protein>
<name>J9H324_9ZZZZ</name>
<comment type="caution">
    <text evidence="1">The sequence shown here is derived from an EMBL/GenBank/DDBJ whole genome shotgun (WGS) entry which is preliminary data.</text>
</comment>
<dbReference type="AlphaFoldDB" id="J9H324"/>
<gene>
    <name evidence="1" type="ORF">EVA_01484</name>
</gene>
<evidence type="ECO:0000313" key="1">
    <source>
        <dbReference type="EMBL" id="EJX10333.1"/>
    </source>
</evidence>